<evidence type="ECO:0000313" key="3">
    <source>
        <dbReference type="Proteomes" id="UP001180825"/>
    </source>
</evidence>
<reference evidence="2 3" key="1">
    <citation type="submission" date="2023-07" db="EMBL/GenBank/DDBJ databases">
        <title>Sorghum-associated microbial communities from plants grown in Nebraska, USA.</title>
        <authorList>
            <person name="Schachtman D."/>
        </authorList>
    </citation>
    <scope>NUCLEOTIDE SEQUENCE [LARGE SCALE GENOMIC DNA]</scope>
    <source>
        <strain evidence="2 3">BE316</strain>
    </source>
</reference>
<dbReference type="PROSITE" id="PS51257">
    <property type="entry name" value="PROKAR_LIPOPROTEIN"/>
    <property type="match status" value="1"/>
</dbReference>
<dbReference type="RefSeq" id="WP_310332616.1">
    <property type="nucleotide sequence ID" value="NZ_JAVDXV010000010.1"/>
</dbReference>
<protein>
    <recommendedName>
        <fullName evidence="4">Lipoprotein</fullName>
    </recommendedName>
</protein>
<keyword evidence="3" id="KW-1185">Reference proteome</keyword>
<dbReference type="Proteomes" id="UP001180825">
    <property type="component" value="Unassembled WGS sequence"/>
</dbReference>
<keyword evidence="1" id="KW-0732">Signal</keyword>
<dbReference type="EMBL" id="JAVDXV010000010">
    <property type="protein sequence ID" value="MDR7335616.1"/>
    <property type="molecule type" value="Genomic_DNA"/>
</dbReference>
<proteinExistence type="predicted"/>
<evidence type="ECO:0000313" key="2">
    <source>
        <dbReference type="EMBL" id="MDR7335616.1"/>
    </source>
</evidence>
<gene>
    <name evidence="2" type="ORF">J2X21_004781</name>
</gene>
<evidence type="ECO:0008006" key="4">
    <source>
        <dbReference type="Google" id="ProtNLM"/>
    </source>
</evidence>
<name>A0ABU2AEI0_9BURK</name>
<feature type="chain" id="PRO_5045646220" description="Lipoprotein" evidence="1">
    <location>
        <begin position="26"/>
        <end position="164"/>
    </location>
</feature>
<evidence type="ECO:0000256" key="1">
    <source>
        <dbReference type="SAM" id="SignalP"/>
    </source>
</evidence>
<organism evidence="2 3">
    <name type="scientific">Roseateles asaccharophilus</name>
    <dbReference type="NCBI Taxonomy" id="582607"/>
    <lineage>
        <taxon>Bacteria</taxon>
        <taxon>Pseudomonadati</taxon>
        <taxon>Pseudomonadota</taxon>
        <taxon>Betaproteobacteria</taxon>
        <taxon>Burkholderiales</taxon>
        <taxon>Sphaerotilaceae</taxon>
        <taxon>Roseateles</taxon>
    </lineage>
</organism>
<feature type="signal peptide" evidence="1">
    <location>
        <begin position="1"/>
        <end position="25"/>
    </location>
</feature>
<sequence>MRLSLSAGFALMLGLLLSACQPALNWRETRPAGSGAVASFPCKPEVEQRQNSGLAQCEAGGRGFALSWAEAPDATQSGAALKAMAQALATKLGQPLPAAAPLQVAGMTPLPQAAQYRLSGRAGVTRVAVFAYGGRVYQALMTAPEDDAAAWEIFAAGLRIEAAR</sequence>
<comment type="caution">
    <text evidence="2">The sequence shown here is derived from an EMBL/GenBank/DDBJ whole genome shotgun (WGS) entry which is preliminary data.</text>
</comment>
<accession>A0ABU2AEI0</accession>